<organism evidence="2 3">
    <name type="scientific">Mangrovimonas spongiae</name>
    <dbReference type="NCBI Taxonomy" id="2494697"/>
    <lineage>
        <taxon>Bacteria</taxon>
        <taxon>Pseudomonadati</taxon>
        <taxon>Bacteroidota</taxon>
        <taxon>Flavobacteriia</taxon>
        <taxon>Flavobacteriales</taxon>
        <taxon>Flavobacteriaceae</taxon>
        <taxon>Mangrovimonas</taxon>
    </lineage>
</organism>
<keyword evidence="1" id="KW-1133">Transmembrane helix</keyword>
<accession>A0A3R9MUV2</accession>
<dbReference type="Proteomes" id="UP000270620">
    <property type="component" value="Unassembled WGS sequence"/>
</dbReference>
<gene>
    <name evidence="2" type="ORF">EJA19_00245</name>
</gene>
<sequence length="169" mass="20344">MKNWKEYIESTFNPISDFKIEDKTQVEEIGIYSLTHNLTETRFDFIYPDEDWKKIGDVQFYNPKTKGWSGEFWEAEFNETEKQRLNEFLKPAFEKGWSSKDFYLFGKHYQSKVYWNKNFDGKDFGYYTGFGCLWFVLFPFLWLSTKLMELNLISGMEKIIIEPTNKNVC</sequence>
<feature type="transmembrane region" description="Helical" evidence="1">
    <location>
        <begin position="124"/>
        <end position="143"/>
    </location>
</feature>
<evidence type="ECO:0000313" key="3">
    <source>
        <dbReference type="Proteomes" id="UP000270620"/>
    </source>
</evidence>
<dbReference type="AlphaFoldDB" id="A0A3R9MUV2"/>
<dbReference type="OrthoDB" id="1381726at2"/>
<proteinExistence type="predicted"/>
<evidence type="ECO:0000313" key="2">
    <source>
        <dbReference type="EMBL" id="RSK41337.1"/>
    </source>
</evidence>
<keyword evidence="1" id="KW-0812">Transmembrane</keyword>
<comment type="caution">
    <text evidence="2">The sequence shown here is derived from an EMBL/GenBank/DDBJ whole genome shotgun (WGS) entry which is preliminary data.</text>
</comment>
<dbReference type="RefSeq" id="WP_125466334.1">
    <property type="nucleotide sequence ID" value="NZ_RWBG01000001.1"/>
</dbReference>
<protein>
    <submittedName>
        <fullName evidence="2">Uncharacterized protein</fullName>
    </submittedName>
</protein>
<dbReference type="EMBL" id="RWBG01000001">
    <property type="protein sequence ID" value="RSK41337.1"/>
    <property type="molecule type" value="Genomic_DNA"/>
</dbReference>
<keyword evidence="1" id="KW-0472">Membrane</keyword>
<keyword evidence="3" id="KW-1185">Reference proteome</keyword>
<evidence type="ECO:0000256" key="1">
    <source>
        <dbReference type="SAM" id="Phobius"/>
    </source>
</evidence>
<reference evidence="2 3" key="1">
    <citation type="submission" date="2018-12" db="EMBL/GenBank/DDBJ databases">
        <title>Mangrovimonas spongiae sp. nov., a novel member of the genus Mangrovimonas isolated from marine sponge.</title>
        <authorList>
            <person name="Zhuang L."/>
            <person name="Luo L."/>
        </authorList>
    </citation>
    <scope>NUCLEOTIDE SEQUENCE [LARGE SCALE GENOMIC DNA]</scope>
    <source>
        <strain evidence="2 3">HN-E26</strain>
    </source>
</reference>
<name>A0A3R9MUV2_9FLAO</name>